<evidence type="ECO:0000259" key="5">
    <source>
        <dbReference type="PROSITE" id="PS50977"/>
    </source>
</evidence>
<feature type="DNA-binding region" description="H-T-H motif" evidence="4">
    <location>
        <begin position="40"/>
        <end position="59"/>
    </location>
</feature>
<comment type="caution">
    <text evidence="7">The sequence shown here is derived from an EMBL/GenBank/DDBJ whole genome shotgun (WGS) entry which is preliminary data.</text>
</comment>
<dbReference type="PROSITE" id="PS01081">
    <property type="entry name" value="HTH_TETR_1"/>
    <property type="match status" value="1"/>
</dbReference>
<keyword evidence="8" id="KW-1185">Reference proteome</keyword>
<evidence type="ECO:0000256" key="3">
    <source>
        <dbReference type="ARBA" id="ARBA00023163"/>
    </source>
</evidence>
<dbReference type="GO" id="GO:0000976">
    <property type="term" value="F:transcription cis-regulatory region binding"/>
    <property type="evidence" value="ECO:0007669"/>
    <property type="project" value="TreeGrafter"/>
</dbReference>
<proteinExistence type="predicted"/>
<dbReference type="Gene3D" id="1.10.10.60">
    <property type="entry name" value="Homeodomain-like"/>
    <property type="match status" value="1"/>
</dbReference>
<dbReference type="Proteomes" id="UP000580718">
    <property type="component" value="Unassembled WGS sequence"/>
</dbReference>
<dbReference type="PANTHER" id="PTHR30055">
    <property type="entry name" value="HTH-TYPE TRANSCRIPTIONAL REGULATOR RUTR"/>
    <property type="match status" value="1"/>
</dbReference>
<evidence type="ECO:0000313" key="8">
    <source>
        <dbReference type="Proteomes" id="UP000247602"/>
    </source>
</evidence>
<evidence type="ECO:0000313" key="9">
    <source>
        <dbReference type="Proteomes" id="UP000580718"/>
    </source>
</evidence>
<evidence type="ECO:0000256" key="2">
    <source>
        <dbReference type="ARBA" id="ARBA00023125"/>
    </source>
</evidence>
<dbReference type="GO" id="GO:0003700">
    <property type="term" value="F:DNA-binding transcription factor activity"/>
    <property type="evidence" value="ECO:0007669"/>
    <property type="project" value="TreeGrafter"/>
</dbReference>
<dbReference type="EMBL" id="QKNV01000039">
    <property type="protein sequence ID" value="PZA22290.1"/>
    <property type="molecule type" value="Genomic_DNA"/>
</dbReference>
<dbReference type="OrthoDB" id="8688418at2"/>
<keyword evidence="2 4" id="KW-0238">DNA-binding</keyword>
<dbReference type="Gene3D" id="1.10.357.10">
    <property type="entry name" value="Tetracycline Repressor, domain 2"/>
    <property type="match status" value="1"/>
</dbReference>
<feature type="domain" description="HTH tetR-type" evidence="5">
    <location>
        <begin position="17"/>
        <end position="77"/>
    </location>
</feature>
<dbReference type="InterPro" id="IPR009057">
    <property type="entry name" value="Homeodomain-like_sf"/>
</dbReference>
<dbReference type="PROSITE" id="PS50977">
    <property type="entry name" value="HTH_TETR_2"/>
    <property type="match status" value="1"/>
</dbReference>
<sequence length="201" mass="21681">MTSHGTPTPGLWSRTRRAVHDEVVGTALDLFTNQGFEATTVDQIVAATGLSRTSFFRYFGSKEDLVLGDTTQTRLDFSAALRARPQEEGPWEALRAAALTLPGADLAPDRALTVAKLIRTSPALRARSLEKHQQWQDSLVPVLQERLAGEPNAAASSDLAARAVVAAALSCLQTATEVWAERDGRGTLGELYDQAIAAVRR</sequence>
<dbReference type="Pfam" id="PF17754">
    <property type="entry name" value="TetR_C_14"/>
    <property type="match status" value="1"/>
</dbReference>
<dbReference type="AlphaFoldDB" id="A0A323VDK9"/>
<protein>
    <submittedName>
        <fullName evidence="6">AcrR family transcriptional regulator</fullName>
    </submittedName>
    <submittedName>
        <fullName evidence="7">TetR family transcriptional regulator</fullName>
    </submittedName>
</protein>
<dbReference type="InterPro" id="IPR001647">
    <property type="entry name" value="HTH_TetR"/>
</dbReference>
<reference evidence="7 8" key="1">
    <citation type="submission" date="2018-06" db="EMBL/GenBank/DDBJ databases">
        <title>Draft genome sequence of Modestobacter versicolor CP153-2.</title>
        <authorList>
            <person name="Gundlapally S.R."/>
        </authorList>
    </citation>
    <scope>NUCLEOTIDE SEQUENCE [LARGE SCALE GENOMIC DNA]</scope>
    <source>
        <strain evidence="7 8">CP153-2</strain>
    </source>
</reference>
<dbReference type="Proteomes" id="UP000247602">
    <property type="component" value="Unassembled WGS sequence"/>
</dbReference>
<organism evidence="7 8">
    <name type="scientific">Modestobacter versicolor</name>
    <dbReference type="NCBI Taxonomy" id="429133"/>
    <lineage>
        <taxon>Bacteria</taxon>
        <taxon>Bacillati</taxon>
        <taxon>Actinomycetota</taxon>
        <taxon>Actinomycetes</taxon>
        <taxon>Geodermatophilales</taxon>
        <taxon>Geodermatophilaceae</taxon>
        <taxon>Modestobacter</taxon>
    </lineage>
</organism>
<reference evidence="6 9" key="2">
    <citation type="submission" date="2020-08" db="EMBL/GenBank/DDBJ databases">
        <title>Sequencing the genomes of 1000 actinobacteria strains.</title>
        <authorList>
            <person name="Klenk H.-P."/>
        </authorList>
    </citation>
    <scope>NUCLEOTIDE SEQUENCE [LARGE SCALE GENOMIC DNA]</scope>
    <source>
        <strain evidence="6 9">DSM 16678</strain>
    </source>
</reference>
<keyword evidence="3" id="KW-0804">Transcription</keyword>
<dbReference type="Pfam" id="PF00440">
    <property type="entry name" value="TetR_N"/>
    <property type="match status" value="1"/>
</dbReference>
<keyword evidence="1" id="KW-0805">Transcription regulation</keyword>
<dbReference type="PRINTS" id="PR00455">
    <property type="entry name" value="HTHTETR"/>
</dbReference>
<accession>A0A323VDK9</accession>
<evidence type="ECO:0000313" key="6">
    <source>
        <dbReference type="EMBL" id="MBB3675818.1"/>
    </source>
</evidence>
<dbReference type="PANTHER" id="PTHR30055:SF238">
    <property type="entry name" value="MYCOFACTOCIN BIOSYNTHESIS TRANSCRIPTIONAL REGULATOR MFTR-RELATED"/>
    <property type="match status" value="1"/>
</dbReference>
<evidence type="ECO:0000256" key="1">
    <source>
        <dbReference type="ARBA" id="ARBA00023015"/>
    </source>
</evidence>
<gene>
    <name evidence="7" type="ORF">DMO24_05895</name>
    <name evidence="6" type="ORF">FHX36_001553</name>
</gene>
<evidence type="ECO:0000313" key="7">
    <source>
        <dbReference type="EMBL" id="PZA22290.1"/>
    </source>
</evidence>
<dbReference type="RefSeq" id="WP_110551406.1">
    <property type="nucleotide sequence ID" value="NZ_JACIBU010000001.1"/>
</dbReference>
<dbReference type="EMBL" id="JACIBU010000001">
    <property type="protein sequence ID" value="MBB3675818.1"/>
    <property type="molecule type" value="Genomic_DNA"/>
</dbReference>
<name>A0A323VDK9_9ACTN</name>
<dbReference type="InterPro" id="IPR023772">
    <property type="entry name" value="DNA-bd_HTH_TetR-type_CS"/>
</dbReference>
<dbReference type="SUPFAM" id="SSF46689">
    <property type="entry name" value="Homeodomain-like"/>
    <property type="match status" value="1"/>
</dbReference>
<dbReference type="InterPro" id="IPR050109">
    <property type="entry name" value="HTH-type_TetR-like_transc_reg"/>
</dbReference>
<evidence type="ECO:0000256" key="4">
    <source>
        <dbReference type="PROSITE-ProRule" id="PRU00335"/>
    </source>
</evidence>
<dbReference type="InterPro" id="IPR041347">
    <property type="entry name" value="MftR_C"/>
</dbReference>